<dbReference type="EMBL" id="UOEP01000127">
    <property type="protein sequence ID" value="VAW20691.1"/>
    <property type="molecule type" value="Genomic_DNA"/>
</dbReference>
<dbReference type="InterPro" id="IPR029061">
    <property type="entry name" value="THDP-binding"/>
</dbReference>
<dbReference type="PANTHER" id="PTHR48084">
    <property type="entry name" value="2-OXOGLUTARATE OXIDOREDUCTASE SUBUNIT KORB-RELATED"/>
    <property type="match status" value="1"/>
</dbReference>
<feature type="domain" description="Thiamine pyrophosphate enzyme TPP-binding" evidence="2">
    <location>
        <begin position="67"/>
        <end position="218"/>
    </location>
</feature>
<dbReference type="SUPFAM" id="SSF52518">
    <property type="entry name" value="Thiamin diphosphate-binding fold (THDP-binding)"/>
    <property type="match status" value="1"/>
</dbReference>
<proteinExistence type="predicted"/>
<evidence type="ECO:0000313" key="3">
    <source>
        <dbReference type="EMBL" id="VAW20691.1"/>
    </source>
</evidence>
<dbReference type="GO" id="GO:0045333">
    <property type="term" value="P:cellular respiration"/>
    <property type="evidence" value="ECO:0007669"/>
    <property type="project" value="UniProtKB-ARBA"/>
</dbReference>
<dbReference type="InterPro" id="IPR011766">
    <property type="entry name" value="TPP_enzyme_TPP-bd"/>
</dbReference>
<dbReference type="GO" id="GO:0030976">
    <property type="term" value="F:thiamine pyrophosphate binding"/>
    <property type="evidence" value="ECO:0007669"/>
    <property type="project" value="InterPro"/>
</dbReference>
<accession>A0A3B0TPZ2</accession>
<dbReference type="PANTHER" id="PTHR48084:SF3">
    <property type="entry name" value="SUBUNIT OF PYRUVATE:FLAVODOXIN OXIDOREDUCTASE"/>
    <property type="match status" value="1"/>
</dbReference>
<dbReference type="AlphaFoldDB" id="A0A3B0TPZ2"/>
<name>A0A3B0TPZ2_9ZZZZ</name>
<evidence type="ECO:0000259" key="2">
    <source>
        <dbReference type="Pfam" id="PF02775"/>
    </source>
</evidence>
<dbReference type="Pfam" id="PF02775">
    <property type="entry name" value="TPP_enzyme_C"/>
    <property type="match status" value="1"/>
</dbReference>
<organism evidence="3">
    <name type="scientific">hydrothermal vent metagenome</name>
    <dbReference type="NCBI Taxonomy" id="652676"/>
    <lineage>
        <taxon>unclassified sequences</taxon>
        <taxon>metagenomes</taxon>
        <taxon>ecological metagenomes</taxon>
    </lineage>
</organism>
<keyword evidence="1 3" id="KW-0560">Oxidoreductase</keyword>
<sequence length="261" mass="28526">MDFKDIIKPENLVYEKSKLQIDTIMHYCPGCSHGVVHKILSEVIDDMGIQERTIGIAPVGCAVFAYNYIDIDWQEAAHGRAPAVATGVVRLNPDNIVFAYQGDGDLASIGTAEIIHACNRGENIVVIFINNGIYGMTGGQMAPTTLVGQVTSTTPAGRNVDLNGYPMKITELIAQLPGTSYVTRQSVQTAAAVRKCKRSIRKAFQNVIDKKGTSFVEVVSTCNAGWKMTPVGANKWMEENMFPFYPLGDMKDSDKKEVSNN</sequence>
<dbReference type="InterPro" id="IPR051457">
    <property type="entry name" value="2-oxoacid:Fd_oxidoreductase"/>
</dbReference>
<dbReference type="Gene3D" id="3.40.50.970">
    <property type="match status" value="1"/>
</dbReference>
<evidence type="ECO:0000256" key="1">
    <source>
        <dbReference type="ARBA" id="ARBA00023002"/>
    </source>
</evidence>
<dbReference type="EC" id="1.2.7.-" evidence="3"/>
<reference evidence="3" key="1">
    <citation type="submission" date="2018-06" db="EMBL/GenBank/DDBJ databases">
        <authorList>
            <person name="Zhirakovskaya E."/>
        </authorList>
    </citation>
    <scope>NUCLEOTIDE SEQUENCE</scope>
</reference>
<protein>
    <submittedName>
        <fullName evidence="3">2-oxoglutarate/2-oxoacid ferredoxin oxidoreductase, beta subunit</fullName>
        <ecNumber evidence="3">1.2.7.-</ecNumber>
    </submittedName>
</protein>
<dbReference type="GO" id="GO:0016625">
    <property type="term" value="F:oxidoreductase activity, acting on the aldehyde or oxo group of donors, iron-sulfur protein as acceptor"/>
    <property type="evidence" value="ECO:0007669"/>
    <property type="project" value="UniProtKB-ARBA"/>
</dbReference>
<gene>
    <name evidence="3" type="ORF">MNBD_BACTEROID01-762</name>
</gene>